<evidence type="ECO:0000313" key="1">
    <source>
        <dbReference type="EMBL" id="EES91056.1"/>
    </source>
</evidence>
<protein>
    <submittedName>
        <fullName evidence="1">Uncharacterized protein</fullName>
    </submittedName>
</protein>
<dbReference type="EMBL" id="ACSJ01000007">
    <property type="protein sequence ID" value="EES91056.1"/>
    <property type="molecule type" value="Genomic_DNA"/>
</dbReference>
<dbReference type="AlphaFoldDB" id="A0A9P2G6Y5"/>
<name>A0A9P2G6Y5_CLOBO</name>
<gene>
    <name evidence="1" type="ORF">CLG_B1839</name>
</gene>
<dbReference type="Proteomes" id="UP000006160">
    <property type="component" value="Unassembled WGS sequence"/>
</dbReference>
<sequence length="38" mass="4445">MEYIMGGNLWGNDVKKEGEYRLQQNIASNLRLFNNLKS</sequence>
<proteinExistence type="predicted"/>
<accession>A0A9P2G6Y5</accession>
<organism evidence="1 2">
    <name type="scientific">Clostridium botulinum D str. 1873</name>
    <dbReference type="NCBI Taxonomy" id="592027"/>
    <lineage>
        <taxon>Bacteria</taxon>
        <taxon>Bacillati</taxon>
        <taxon>Bacillota</taxon>
        <taxon>Clostridia</taxon>
        <taxon>Eubacteriales</taxon>
        <taxon>Clostridiaceae</taxon>
        <taxon>Clostridium</taxon>
    </lineage>
</organism>
<reference evidence="1 2" key="1">
    <citation type="submission" date="2009-10" db="EMBL/GenBank/DDBJ databases">
        <authorList>
            <person name="Shrivastava S."/>
            <person name="Brinkac L.B."/>
            <person name="Brown J.L."/>
            <person name="Bruce D.B."/>
            <person name="Detter C."/>
            <person name="Green L.D."/>
            <person name="Munk C.A."/>
            <person name="Rogers Y.C."/>
            <person name="Tapia R."/>
            <person name="Saunders E.S."/>
            <person name="Sims D.R."/>
            <person name="Smith L.A."/>
            <person name="Smith T.J."/>
            <person name="Sutton G."/>
            <person name="Brettin T."/>
        </authorList>
    </citation>
    <scope>NUCLEOTIDE SEQUENCE [LARGE SCALE GENOMIC DNA]</scope>
    <source>
        <strain evidence="2">D str. 1873</strain>
    </source>
</reference>
<comment type="caution">
    <text evidence="1">The sequence shown here is derived from an EMBL/GenBank/DDBJ whole genome shotgun (WGS) entry which is preliminary data.</text>
</comment>
<evidence type="ECO:0000313" key="2">
    <source>
        <dbReference type="Proteomes" id="UP000006160"/>
    </source>
</evidence>